<dbReference type="AlphaFoldDB" id="A0A378IV46"/>
<accession>A0A378IV46</accession>
<reference evidence="1 2" key="1">
    <citation type="submission" date="2018-06" db="EMBL/GenBank/DDBJ databases">
        <authorList>
            <consortium name="Pathogen Informatics"/>
            <person name="Doyle S."/>
        </authorList>
    </citation>
    <scope>NUCLEOTIDE SEQUENCE [LARGE SCALE GENOMIC DNA]</scope>
    <source>
        <strain evidence="1 2">NCTC11978</strain>
    </source>
</reference>
<sequence>MKQGITKKLGRFIVLLTLLSIDFIYASETPKHTREENKNLLAVFLGGTEIRNYNYFTYGLEYHRTLAIPFGFALNVENTPNNKEQHHEIETMGLLTLSFLKHITIGIGPGIKFEEGSKSKFLGRGAFNYIFKIGSTMEITPNVNYDIVRNAPNEIVYGIKIGKQF</sequence>
<protein>
    <submittedName>
        <fullName evidence="1">Uncharacterized protein</fullName>
    </submittedName>
</protein>
<dbReference type="EMBL" id="UGNY01000001">
    <property type="protein sequence ID" value="STX39019.1"/>
    <property type="molecule type" value="Genomic_DNA"/>
</dbReference>
<dbReference type="RefSeq" id="WP_115175625.1">
    <property type="nucleotide sequence ID" value="NZ_UGNY01000001.1"/>
</dbReference>
<proteinExistence type="predicted"/>
<evidence type="ECO:0000313" key="1">
    <source>
        <dbReference type="EMBL" id="STX39019.1"/>
    </source>
</evidence>
<evidence type="ECO:0000313" key="2">
    <source>
        <dbReference type="Proteomes" id="UP000254033"/>
    </source>
</evidence>
<dbReference type="Proteomes" id="UP000254033">
    <property type="component" value="Unassembled WGS sequence"/>
</dbReference>
<organism evidence="1 2">
    <name type="scientific">Legionella feeleii</name>
    <dbReference type="NCBI Taxonomy" id="453"/>
    <lineage>
        <taxon>Bacteria</taxon>
        <taxon>Pseudomonadati</taxon>
        <taxon>Pseudomonadota</taxon>
        <taxon>Gammaproteobacteria</taxon>
        <taxon>Legionellales</taxon>
        <taxon>Legionellaceae</taxon>
        <taxon>Legionella</taxon>
    </lineage>
</organism>
<gene>
    <name evidence="1" type="ORF">NCTC11978_02210</name>
</gene>
<name>A0A378IV46_9GAMM</name>